<dbReference type="PRINTS" id="PR00118">
    <property type="entry name" value="BLACTAMASEA"/>
</dbReference>
<sequence>MSIQHFRVALIPFFAAFCLPVFAHPETLVKVKDAEDQLGARVGYIELDLNSGKILESFRPEERFPMMSTFKVLLCGAVLSRVDAGQEQLGRRIHYSQNDLVEYSPVTEKHLTDGMTVREYMQCCHNHE</sequence>
<dbReference type="InterPro" id="IPR000871">
    <property type="entry name" value="Beta-lactam_class-A"/>
</dbReference>
<evidence type="ECO:0000256" key="1">
    <source>
        <dbReference type="ARBA" id="ARBA00009009"/>
    </source>
</evidence>
<evidence type="ECO:0000256" key="4">
    <source>
        <dbReference type="SAM" id="SignalP"/>
    </source>
</evidence>
<evidence type="ECO:0000259" key="5">
    <source>
        <dbReference type="Pfam" id="PF00144"/>
    </source>
</evidence>
<dbReference type="PANTHER" id="PTHR35333">
    <property type="entry name" value="BETA-LACTAMASE"/>
    <property type="match status" value="1"/>
</dbReference>
<dbReference type="PANTHER" id="PTHR35333:SF3">
    <property type="entry name" value="BETA-LACTAMASE-TYPE TRANSPEPTIDASE FOLD CONTAINING PROTEIN"/>
    <property type="match status" value="1"/>
</dbReference>
<organism evidence="6">
    <name type="scientific">mixed culture bacterium PE_gF3SD01_22</name>
    <dbReference type="NCBI Taxonomy" id="663177"/>
    <lineage>
        <taxon>Bacteria</taxon>
    </lineage>
</organism>
<dbReference type="EMBL" id="GQ343166">
    <property type="protein sequence ID" value="ACT97650.1"/>
    <property type="molecule type" value="Genomic_DNA"/>
</dbReference>
<comment type="similarity">
    <text evidence="1">Belongs to the class-A beta-lactamase family.</text>
</comment>
<dbReference type="GO" id="GO:0030655">
    <property type="term" value="P:beta-lactam antibiotic catabolic process"/>
    <property type="evidence" value="ECO:0007669"/>
    <property type="project" value="InterPro"/>
</dbReference>
<keyword evidence="3" id="KW-0046">Antibiotic resistance</keyword>
<reference evidence="6" key="2">
    <citation type="submission" date="2009-07" db="EMBL/GenBank/DDBJ databases">
        <authorList>
            <person name="Sommer M.O.A."/>
            <person name="Dantas G."/>
            <person name="Church G."/>
        </authorList>
    </citation>
    <scope>NUCLEOTIDE SEQUENCE</scope>
    <source>
        <strain evidence="6">PE_gF3SD01_22</strain>
    </source>
</reference>
<accession>C8C167</accession>
<dbReference type="Pfam" id="PF00144">
    <property type="entry name" value="Beta-lactamase"/>
    <property type="match status" value="1"/>
</dbReference>
<dbReference type="InterPro" id="IPR001466">
    <property type="entry name" value="Beta-lactam-related"/>
</dbReference>
<evidence type="ECO:0000313" key="6">
    <source>
        <dbReference type="EMBL" id="ACT97650.1"/>
    </source>
</evidence>
<dbReference type="EC" id="3.5.2.6" evidence="2"/>
<dbReference type="InterPro" id="IPR012338">
    <property type="entry name" value="Beta-lactam/transpept-like"/>
</dbReference>
<reference evidence="6" key="1">
    <citation type="journal article" date="2009" name="Science">
        <title>Functional characterization of the antibiotic resistance reservoir in the human microflora.</title>
        <authorList>
            <person name="Sommer M.O."/>
            <person name="Dantas G."/>
            <person name="Church G.M."/>
        </authorList>
    </citation>
    <scope>NUCLEOTIDE SEQUENCE</scope>
    <source>
        <strain evidence="6">PE_gF3SD01_22</strain>
    </source>
</reference>
<evidence type="ECO:0000256" key="3">
    <source>
        <dbReference type="ARBA" id="ARBA00023251"/>
    </source>
</evidence>
<dbReference type="GO" id="GO:0046677">
    <property type="term" value="P:response to antibiotic"/>
    <property type="evidence" value="ECO:0007669"/>
    <property type="project" value="UniProtKB-UniRule"/>
</dbReference>
<feature type="chain" id="PRO_5002988645" description="beta-lactamase" evidence="4">
    <location>
        <begin position="24"/>
        <end position="128"/>
    </location>
</feature>
<dbReference type="InterPro" id="IPR023650">
    <property type="entry name" value="Beta-lactam_class-A_AS"/>
</dbReference>
<name>C8C167_UNCXX</name>
<keyword evidence="4" id="KW-0732">Signal</keyword>
<dbReference type="SUPFAM" id="SSF56601">
    <property type="entry name" value="beta-lactamase/transpeptidase-like"/>
    <property type="match status" value="1"/>
</dbReference>
<dbReference type="GO" id="GO:0008800">
    <property type="term" value="F:beta-lactamase activity"/>
    <property type="evidence" value="ECO:0007669"/>
    <property type="project" value="UniProtKB-UniRule"/>
</dbReference>
<evidence type="ECO:0000256" key="2">
    <source>
        <dbReference type="ARBA" id="ARBA00012865"/>
    </source>
</evidence>
<proteinExistence type="inferred from homology"/>
<feature type="domain" description="Beta-lactamase-related" evidence="5">
    <location>
        <begin position="33"/>
        <end position="119"/>
    </location>
</feature>
<dbReference type="AlphaFoldDB" id="C8C167"/>
<protein>
    <recommendedName>
        <fullName evidence="2">beta-lactamase</fullName>
        <ecNumber evidence="2">3.5.2.6</ecNumber>
    </recommendedName>
</protein>
<feature type="signal peptide" evidence="4">
    <location>
        <begin position="1"/>
        <end position="23"/>
    </location>
</feature>
<dbReference type="PROSITE" id="PS00146">
    <property type="entry name" value="BETA_LACTAMASE_A"/>
    <property type="match status" value="1"/>
</dbReference>
<dbReference type="Gene3D" id="3.40.710.10">
    <property type="entry name" value="DD-peptidase/beta-lactamase superfamily"/>
    <property type="match status" value="1"/>
</dbReference>